<dbReference type="Proteomes" id="UP001058074">
    <property type="component" value="Unassembled WGS sequence"/>
</dbReference>
<proteinExistence type="predicted"/>
<evidence type="ECO:0000313" key="2">
    <source>
        <dbReference type="Proteomes" id="UP001058074"/>
    </source>
</evidence>
<organism evidence="1 2">
    <name type="scientific">Inconstantimicrobium mannanitabidum</name>
    <dbReference type="NCBI Taxonomy" id="1604901"/>
    <lineage>
        <taxon>Bacteria</taxon>
        <taxon>Bacillati</taxon>
        <taxon>Bacillota</taxon>
        <taxon>Clostridia</taxon>
        <taxon>Eubacteriales</taxon>
        <taxon>Clostridiaceae</taxon>
        <taxon>Inconstantimicrobium</taxon>
    </lineage>
</organism>
<protein>
    <submittedName>
        <fullName evidence="1">Uncharacterized protein</fullName>
    </submittedName>
</protein>
<evidence type="ECO:0000313" key="1">
    <source>
        <dbReference type="EMBL" id="GKX66879.1"/>
    </source>
</evidence>
<name>A0ACB5RDB1_9CLOT</name>
<keyword evidence="2" id="KW-1185">Reference proteome</keyword>
<reference evidence="1" key="1">
    <citation type="journal article" date="2025" name="Int. J. Syst. Evol. Microbiol.">
        <title>Inconstantimicrobium mannanitabidum sp. nov., a novel member of the family Clostridiaceae isolated from anoxic soil under the treatment of reductive soil disinfestation.</title>
        <authorList>
            <person name="Ueki A."/>
            <person name="Tonouchi A."/>
            <person name="Honma S."/>
            <person name="Kaku N."/>
            <person name="Ueki K."/>
        </authorList>
    </citation>
    <scope>NUCLEOTIDE SEQUENCE</scope>
    <source>
        <strain evidence="1">TW13</strain>
    </source>
</reference>
<accession>A0ACB5RDB1</accession>
<gene>
    <name evidence="1" type="ORF">rsdtw13_21370</name>
</gene>
<dbReference type="EMBL" id="BROD01000001">
    <property type="protein sequence ID" value="GKX66879.1"/>
    <property type="molecule type" value="Genomic_DNA"/>
</dbReference>
<sequence length="326" mass="38678">MIKRSKKVEEIIKGLALLQYYIKFNNKLSKYDVNKDCEYFFCDLFNIAYDLELSNMNRIQKNYPSIDLGSTNDKISVQITATTSKKKVDETIQGFEDKELYKEYKELWIFTLFEKHSMKSNTYKSNKYLIKRIDLYDFINEIMNLNKKKIEKIASYLDDNLENCMDSVNGSIEHSKGSIKKGSTYEQYLCYVFGEDSIKDIDKDYRKEYFKVIDEFSKKLIKLSKTTRKYLVTCMNYPIKEHLSHERLVMSWNEVSSNVKDINKLSSQISILIDNKFISPDDDSDYACIRIYEYDYDILYDLYCYCNEKDISVSDIIVELDFTKLD</sequence>
<comment type="caution">
    <text evidence="1">The sequence shown here is derived from an EMBL/GenBank/DDBJ whole genome shotgun (WGS) entry which is preliminary data.</text>
</comment>